<organism evidence="1 2">
    <name type="scientific">Candidatus Saganbacteria bacterium CG08_land_8_20_14_0_20_45_16</name>
    <dbReference type="NCBI Taxonomy" id="2014293"/>
    <lineage>
        <taxon>Bacteria</taxon>
        <taxon>Bacillati</taxon>
        <taxon>Saganbacteria</taxon>
    </lineage>
</organism>
<dbReference type="EMBL" id="PEYM01000127">
    <property type="protein sequence ID" value="PIS28557.1"/>
    <property type="molecule type" value="Genomic_DNA"/>
</dbReference>
<dbReference type="Pfam" id="PF14559">
    <property type="entry name" value="TPR_19"/>
    <property type="match status" value="1"/>
</dbReference>
<reference evidence="1 2" key="1">
    <citation type="submission" date="2017-09" db="EMBL/GenBank/DDBJ databases">
        <title>Depth-based differentiation of microbial function through sediment-hosted aquifers and enrichment of novel symbionts in the deep terrestrial subsurface.</title>
        <authorList>
            <person name="Probst A.J."/>
            <person name="Ladd B."/>
            <person name="Jarett J.K."/>
            <person name="Geller-Mcgrath D.E."/>
            <person name="Sieber C.M."/>
            <person name="Emerson J.B."/>
            <person name="Anantharaman K."/>
            <person name="Thomas B.C."/>
            <person name="Malmstrom R."/>
            <person name="Stieglmeier M."/>
            <person name="Klingl A."/>
            <person name="Woyke T."/>
            <person name="Ryan C.M."/>
            <person name="Banfield J.F."/>
        </authorList>
    </citation>
    <scope>NUCLEOTIDE SEQUENCE [LARGE SCALE GENOMIC DNA]</scope>
    <source>
        <strain evidence="1">CG08_land_8_20_14_0_20_45_16</strain>
    </source>
</reference>
<dbReference type="AlphaFoldDB" id="A0A2H0XUF1"/>
<dbReference type="Proteomes" id="UP000231343">
    <property type="component" value="Unassembled WGS sequence"/>
</dbReference>
<gene>
    <name evidence="1" type="ORF">COT42_07565</name>
</gene>
<dbReference type="SMART" id="SM00028">
    <property type="entry name" value="TPR"/>
    <property type="match status" value="2"/>
</dbReference>
<protein>
    <submittedName>
        <fullName evidence="1">Uncharacterized protein</fullName>
    </submittedName>
</protein>
<dbReference type="InterPro" id="IPR011990">
    <property type="entry name" value="TPR-like_helical_dom_sf"/>
</dbReference>
<accession>A0A2H0XUF1</accession>
<dbReference type="InterPro" id="IPR019734">
    <property type="entry name" value="TPR_rpt"/>
</dbReference>
<proteinExistence type="predicted"/>
<name>A0A2H0XUF1_UNCSA</name>
<sequence>MKAKILTLRPWCLGALIVFWALGFGLPSLAWRATPELEQEIAQKRATVVQNPNDPFANFDLAITYAYTNHIQDGWNKLKKAEELDHKFRQKGLALYISKVTADPQDWRLRFRLAFAYYFNEKKTDAIRELENVITLDPYNVWAYGYIALIYGELNNIDQAMAFTKKGLKIDSNVAALHLLLSEGYYKKGDSWRGLIERMEALRLKALGF</sequence>
<dbReference type="Gene3D" id="1.25.40.10">
    <property type="entry name" value="Tetratricopeptide repeat domain"/>
    <property type="match status" value="1"/>
</dbReference>
<comment type="caution">
    <text evidence="1">The sequence shown here is derived from an EMBL/GenBank/DDBJ whole genome shotgun (WGS) entry which is preliminary data.</text>
</comment>
<dbReference type="SUPFAM" id="SSF48452">
    <property type="entry name" value="TPR-like"/>
    <property type="match status" value="1"/>
</dbReference>
<evidence type="ECO:0000313" key="1">
    <source>
        <dbReference type="EMBL" id="PIS28557.1"/>
    </source>
</evidence>
<evidence type="ECO:0000313" key="2">
    <source>
        <dbReference type="Proteomes" id="UP000231343"/>
    </source>
</evidence>